<sequence>MSDANTEQRSARFQDLVDLLLSVPKSNFDPFHVHRTSYRSAGRDIGTDVLVPKRPFKGTSRPVMVRIHGGFLVTGSSLFPAWFSKWILDYAELHSAVIISPDYRLLPEVKGTDILDDMAAFWTWFHKGGPSGILQQSGYREKLDPSKLLLLGESAGGYLAVQSVLSGFVEPNAMVLLYPMLDMKADHYTKEYTKPIVNVPNFPSNLVVDFLATLPPTDDKRHEQAITEADPPARLDLALASVQTGRYLDFIGTEPRLFVLDRIESGDYARRKSGKGAVLPPVFLLHGNEDSAVPIQGSHSFLEVLKKADRNAPVHTAFRAGDHGFDFQATLDDEWLLAGLKWAEEEWLVERSKM</sequence>
<dbReference type="PANTHER" id="PTHR48081:SF3">
    <property type="entry name" value="ALPHA_BETA HYDROLASE FOLD-3 DOMAIN-CONTAINING PROTEIN"/>
    <property type="match status" value="1"/>
</dbReference>
<evidence type="ECO:0000259" key="2">
    <source>
        <dbReference type="Pfam" id="PF07859"/>
    </source>
</evidence>
<protein>
    <submittedName>
        <fullName evidence="3">Alpha/Beta hydrolase protein</fullName>
    </submittedName>
</protein>
<keyword evidence="4" id="KW-1185">Reference proteome</keyword>
<dbReference type="InterPro" id="IPR050300">
    <property type="entry name" value="GDXG_lipolytic_enzyme"/>
</dbReference>
<evidence type="ECO:0000313" key="3">
    <source>
        <dbReference type="EMBL" id="KAH7376627.1"/>
    </source>
</evidence>
<dbReference type="OrthoDB" id="19653at2759"/>
<dbReference type="GO" id="GO:0016787">
    <property type="term" value="F:hydrolase activity"/>
    <property type="evidence" value="ECO:0007669"/>
    <property type="project" value="UniProtKB-KW"/>
</dbReference>
<comment type="caution">
    <text evidence="3">The sequence shown here is derived from an EMBL/GenBank/DDBJ whole genome shotgun (WGS) entry which is preliminary data.</text>
</comment>
<proteinExistence type="predicted"/>
<name>A0A8K0TTV0_9PEZI</name>
<accession>A0A8K0TTV0</accession>
<dbReference type="Proteomes" id="UP000813385">
    <property type="component" value="Unassembled WGS sequence"/>
</dbReference>
<evidence type="ECO:0000313" key="4">
    <source>
        <dbReference type="Proteomes" id="UP000813385"/>
    </source>
</evidence>
<dbReference type="PANTHER" id="PTHR48081">
    <property type="entry name" value="AB HYDROLASE SUPERFAMILY PROTEIN C4A8.06C"/>
    <property type="match status" value="1"/>
</dbReference>
<gene>
    <name evidence="3" type="ORF">B0T11DRAFT_272712</name>
</gene>
<dbReference type="InterPro" id="IPR029058">
    <property type="entry name" value="AB_hydrolase_fold"/>
</dbReference>
<organism evidence="3 4">
    <name type="scientific">Plectosphaerella cucumerina</name>
    <dbReference type="NCBI Taxonomy" id="40658"/>
    <lineage>
        <taxon>Eukaryota</taxon>
        <taxon>Fungi</taxon>
        <taxon>Dikarya</taxon>
        <taxon>Ascomycota</taxon>
        <taxon>Pezizomycotina</taxon>
        <taxon>Sordariomycetes</taxon>
        <taxon>Hypocreomycetidae</taxon>
        <taxon>Glomerellales</taxon>
        <taxon>Plectosphaerellaceae</taxon>
        <taxon>Plectosphaerella</taxon>
    </lineage>
</organism>
<dbReference type="EMBL" id="JAGPXD010000001">
    <property type="protein sequence ID" value="KAH7376627.1"/>
    <property type="molecule type" value="Genomic_DNA"/>
</dbReference>
<dbReference type="InterPro" id="IPR013094">
    <property type="entry name" value="AB_hydrolase_3"/>
</dbReference>
<dbReference type="Gene3D" id="3.40.50.1820">
    <property type="entry name" value="alpha/beta hydrolase"/>
    <property type="match status" value="1"/>
</dbReference>
<dbReference type="Pfam" id="PF07859">
    <property type="entry name" value="Abhydrolase_3"/>
    <property type="match status" value="1"/>
</dbReference>
<reference evidence="3" key="1">
    <citation type="journal article" date="2021" name="Nat. Commun.">
        <title>Genetic determinants of endophytism in the Arabidopsis root mycobiome.</title>
        <authorList>
            <person name="Mesny F."/>
            <person name="Miyauchi S."/>
            <person name="Thiergart T."/>
            <person name="Pickel B."/>
            <person name="Atanasova L."/>
            <person name="Karlsson M."/>
            <person name="Huettel B."/>
            <person name="Barry K.W."/>
            <person name="Haridas S."/>
            <person name="Chen C."/>
            <person name="Bauer D."/>
            <person name="Andreopoulos W."/>
            <person name="Pangilinan J."/>
            <person name="LaButti K."/>
            <person name="Riley R."/>
            <person name="Lipzen A."/>
            <person name="Clum A."/>
            <person name="Drula E."/>
            <person name="Henrissat B."/>
            <person name="Kohler A."/>
            <person name="Grigoriev I.V."/>
            <person name="Martin F.M."/>
            <person name="Hacquard S."/>
        </authorList>
    </citation>
    <scope>NUCLEOTIDE SEQUENCE</scope>
    <source>
        <strain evidence="3">MPI-CAGE-AT-0016</strain>
    </source>
</reference>
<keyword evidence="1 3" id="KW-0378">Hydrolase</keyword>
<dbReference type="AlphaFoldDB" id="A0A8K0TTV0"/>
<evidence type="ECO:0000256" key="1">
    <source>
        <dbReference type="ARBA" id="ARBA00022801"/>
    </source>
</evidence>
<dbReference type="SUPFAM" id="SSF53474">
    <property type="entry name" value="alpha/beta-Hydrolases"/>
    <property type="match status" value="1"/>
</dbReference>
<feature type="domain" description="Alpha/beta hydrolase fold-3" evidence="2">
    <location>
        <begin position="65"/>
        <end position="196"/>
    </location>
</feature>